<name>A0ABW2A844_9GAMM</name>
<evidence type="ECO:0000256" key="1">
    <source>
        <dbReference type="SAM" id="MobiDB-lite"/>
    </source>
</evidence>
<dbReference type="InterPro" id="IPR043128">
    <property type="entry name" value="Rev_trsase/Diguanyl_cyclase"/>
</dbReference>
<dbReference type="SUPFAM" id="SSF55073">
    <property type="entry name" value="Nucleotide cyclase"/>
    <property type="match status" value="1"/>
</dbReference>
<keyword evidence="6" id="KW-1185">Reference proteome</keyword>
<dbReference type="PROSITE" id="PS50885">
    <property type="entry name" value="HAMP"/>
    <property type="match status" value="1"/>
</dbReference>
<evidence type="ECO:0000256" key="2">
    <source>
        <dbReference type="SAM" id="Phobius"/>
    </source>
</evidence>
<dbReference type="InterPro" id="IPR003660">
    <property type="entry name" value="HAMP_dom"/>
</dbReference>
<dbReference type="Pfam" id="PF16448">
    <property type="entry name" value="LapD_MoxY_N"/>
    <property type="match status" value="1"/>
</dbReference>
<dbReference type="InterPro" id="IPR029787">
    <property type="entry name" value="Nucleotide_cyclase"/>
</dbReference>
<accession>A0ABW2A844</accession>
<evidence type="ECO:0000313" key="6">
    <source>
        <dbReference type="Proteomes" id="UP001596422"/>
    </source>
</evidence>
<feature type="transmembrane region" description="Helical" evidence="2">
    <location>
        <begin position="6"/>
        <end position="26"/>
    </location>
</feature>
<dbReference type="PANTHER" id="PTHR44757">
    <property type="entry name" value="DIGUANYLATE CYCLASE DGCP"/>
    <property type="match status" value="1"/>
</dbReference>
<feature type="region of interest" description="Disordered" evidence="1">
    <location>
        <begin position="404"/>
        <end position="441"/>
    </location>
</feature>
<evidence type="ECO:0000313" key="5">
    <source>
        <dbReference type="EMBL" id="MFC6673581.1"/>
    </source>
</evidence>
<dbReference type="InterPro" id="IPR032244">
    <property type="entry name" value="LapD_MoxY_N"/>
</dbReference>
<dbReference type="Gene3D" id="6.20.270.20">
    <property type="entry name" value="LapD/MoxY periplasmic domain"/>
    <property type="match status" value="1"/>
</dbReference>
<dbReference type="InterPro" id="IPR000160">
    <property type="entry name" value="GGDEF_dom"/>
</dbReference>
<feature type="transmembrane region" description="Helical" evidence="2">
    <location>
        <begin position="154"/>
        <end position="176"/>
    </location>
</feature>
<proteinExistence type="predicted"/>
<feature type="domain" description="HAMP" evidence="3">
    <location>
        <begin position="173"/>
        <end position="225"/>
    </location>
</feature>
<dbReference type="Proteomes" id="UP001596422">
    <property type="component" value="Unassembled WGS sequence"/>
</dbReference>
<dbReference type="Gene3D" id="3.30.70.270">
    <property type="match status" value="1"/>
</dbReference>
<dbReference type="Gene3D" id="3.30.110.200">
    <property type="match status" value="1"/>
</dbReference>
<dbReference type="Pfam" id="PF00990">
    <property type="entry name" value="GGDEF"/>
    <property type="match status" value="1"/>
</dbReference>
<evidence type="ECO:0000259" key="3">
    <source>
        <dbReference type="PROSITE" id="PS50885"/>
    </source>
</evidence>
<evidence type="ECO:0000259" key="4">
    <source>
        <dbReference type="PROSITE" id="PS50887"/>
    </source>
</evidence>
<sequence>MSLVNQLIAAVLAVLFGLASVTLYIVSDSSKRMLMNQLESHALDTATHLGLYLAPYIASHDQATVETTVNAIFDSGFYRQIDVVTANRERLFSKSTEAVIDQSVPQWFVDLVKLDPPSMTREVTFNWNKVGSIYVQGHPGYAYQAYWRTAKEMLVWFVLLSLVASLAIMLLLRVILKPLKGVEQQAMALSHKQYIEQPSIPATRELRRVVLAMNQMVKQVHQMFEEQSKNIEELRRSAYQDELTGLPNARATRAQLGEHLDHREDFGPGTLFYVHIDGLQELNQRLGQEKTNNFIRLVAERLADIAAGAAHPIIGRLSGADFVLLIERRPADALQRLVNGLLAGFDEHYRQLAQDATPRPAPVQIGIAHGSDKSSSSELLSNGRLALETAAKERKREHQYFKPGARSSMKAGTSMWPAPSAMSRSSCRPSRSSAPIGRRCSRKCSPASSTVTMLPAAPATLSAWFGNWA</sequence>
<dbReference type="RefSeq" id="WP_379912073.1">
    <property type="nucleotide sequence ID" value="NZ_JBHSWE010000001.1"/>
</dbReference>
<protein>
    <submittedName>
        <fullName evidence="5">LapD/MoxY N-terminal periplasmic domain-containing protein</fullName>
    </submittedName>
</protein>
<reference evidence="6" key="1">
    <citation type="journal article" date="2019" name="Int. J. Syst. Evol. Microbiol.">
        <title>The Global Catalogue of Microorganisms (GCM) 10K type strain sequencing project: providing services to taxonomists for standard genome sequencing and annotation.</title>
        <authorList>
            <consortium name="The Broad Institute Genomics Platform"/>
            <consortium name="The Broad Institute Genome Sequencing Center for Infectious Disease"/>
            <person name="Wu L."/>
            <person name="Ma J."/>
        </authorList>
    </citation>
    <scope>NUCLEOTIDE SEQUENCE [LARGE SCALE GENOMIC DNA]</scope>
    <source>
        <strain evidence="6">NBRC 111756</strain>
    </source>
</reference>
<comment type="caution">
    <text evidence="5">The sequence shown here is derived from an EMBL/GenBank/DDBJ whole genome shotgun (WGS) entry which is preliminary data.</text>
</comment>
<organism evidence="5 6">
    <name type="scientific">Marinobacterium aestuariivivens</name>
    <dbReference type="NCBI Taxonomy" id="1698799"/>
    <lineage>
        <taxon>Bacteria</taxon>
        <taxon>Pseudomonadati</taxon>
        <taxon>Pseudomonadota</taxon>
        <taxon>Gammaproteobacteria</taxon>
        <taxon>Oceanospirillales</taxon>
        <taxon>Oceanospirillaceae</taxon>
        <taxon>Marinobacterium</taxon>
    </lineage>
</organism>
<feature type="compositionally biased region" description="Low complexity" evidence="1">
    <location>
        <begin position="417"/>
        <end position="435"/>
    </location>
</feature>
<dbReference type="InterPro" id="IPR042461">
    <property type="entry name" value="LapD_MoxY_peri_C"/>
</dbReference>
<keyword evidence="2" id="KW-1133">Transmembrane helix</keyword>
<gene>
    <name evidence="5" type="ORF">ACFQDL_28430</name>
</gene>
<keyword evidence="2" id="KW-0812">Transmembrane</keyword>
<dbReference type="SMART" id="SM00267">
    <property type="entry name" value="GGDEF"/>
    <property type="match status" value="1"/>
</dbReference>
<dbReference type="EMBL" id="JBHSWE010000001">
    <property type="protein sequence ID" value="MFC6673581.1"/>
    <property type="molecule type" value="Genomic_DNA"/>
</dbReference>
<dbReference type="PROSITE" id="PS50887">
    <property type="entry name" value="GGDEF"/>
    <property type="match status" value="1"/>
</dbReference>
<keyword evidence="2" id="KW-0472">Membrane</keyword>
<dbReference type="InterPro" id="IPR052155">
    <property type="entry name" value="Biofilm_reg_signaling"/>
</dbReference>
<feature type="domain" description="GGDEF" evidence="4">
    <location>
        <begin position="267"/>
        <end position="403"/>
    </location>
</feature>
<dbReference type="PANTHER" id="PTHR44757:SF2">
    <property type="entry name" value="BIOFILM ARCHITECTURE MAINTENANCE PROTEIN MBAA"/>
    <property type="match status" value="1"/>
</dbReference>